<dbReference type="PROSITE" id="PS50013">
    <property type="entry name" value="CHROMO_2"/>
    <property type="match status" value="1"/>
</dbReference>
<comment type="subunit">
    <text evidence="2">Component of the NuA4 histone acetyltransferase complex.</text>
</comment>
<evidence type="ECO:0000256" key="2">
    <source>
        <dbReference type="ARBA" id="ARBA00011353"/>
    </source>
</evidence>
<dbReference type="Gene3D" id="2.40.50.40">
    <property type="match status" value="1"/>
</dbReference>
<dbReference type="InParanoid" id="A0A7C8MUF9"/>
<accession>A0A7C8MUF9</accession>
<dbReference type="InterPro" id="IPR000953">
    <property type="entry name" value="Chromo/chromo_shadow_dom"/>
</dbReference>
<dbReference type="PROSITE" id="PS00598">
    <property type="entry name" value="CHROMO_1"/>
    <property type="match status" value="1"/>
</dbReference>
<dbReference type="PANTHER" id="PTHR22812">
    <property type="entry name" value="CHROMOBOX PROTEIN"/>
    <property type="match status" value="1"/>
</dbReference>
<comment type="caution">
    <text evidence="6">The sequence shown here is derived from an EMBL/GenBank/DDBJ whole genome shotgun (WGS) entry which is preliminary data.</text>
</comment>
<dbReference type="PRINTS" id="PR00504">
    <property type="entry name" value="CHROMODOMAIN"/>
</dbReference>
<evidence type="ECO:0000256" key="1">
    <source>
        <dbReference type="ARBA" id="ARBA00004123"/>
    </source>
</evidence>
<dbReference type="GO" id="GO:0005634">
    <property type="term" value="C:nucleus"/>
    <property type="evidence" value="ECO:0007669"/>
    <property type="project" value="UniProtKB-SubCell"/>
</dbReference>
<feature type="domain" description="Chromo" evidence="5">
    <location>
        <begin position="212"/>
        <end position="265"/>
    </location>
</feature>
<sequence>MGEGYSTRKEENPLTDKVNEETEDDALKANDSEPILKPNLKKQSSSVTFTDEDMGEANQDEGHDDHAKSNGGKNEDAGVRPRRSSKRTMPIIEEETVSSSTTRQERNGDARGPNTPRRGRPPKRLGGAAGLGTSSGSRMKRKGVEFEDGDERPLRRSTRSAAESAKEQITHQIKKSPRATSTPSTSGTKAAARVGNKTPTKSYPKTPAKAEYEVELILDTRKKSGTTEYLVKWKGYHVSQNSWEPAANLTHCAQKLQEFRSGKKK</sequence>
<feature type="compositionally biased region" description="Basic and acidic residues" evidence="4">
    <location>
        <begin position="1"/>
        <end position="31"/>
    </location>
</feature>
<dbReference type="InterPro" id="IPR023780">
    <property type="entry name" value="Chromo_domain"/>
</dbReference>
<dbReference type="InterPro" id="IPR017984">
    <property type="entry name" value="Chromo_dom_subgr"/>
</dbReference>
<gene>
    <name evidence="6" type="ORF">GQX73_g5248</name>
</gene>
<dbReference type="SUPFAM" id="SSF54160">
    <property type="entry name" value="Chromo domain-like"/>
    <property type="match status" value="1"/>
</dbReference>
<dbReference type="AlphaFoldDB" id="A0A7C8MUF9"/>
<evidence type="ECO:0000313" key="6">
    <source>
        <dbReference type="EMBL" id="KAF2968335.1"/>
    </source>
</evidence>
<feature type="compositionally biased region" description="Acidic residues" evidence="4">
    <location>
        <begin position="50"/>
        <end position="59"/>
    </location>
</feature>
<keyword evidence="7" id="KW-1185">Reference proteome</keyword>
<comment type="subcellular location">
    <subcellularLocation>
        <location evidence="1">Nucleus</location>
    </subcellularLocation>
</comment>
<dbReference type="Proteomes" id="UP000481858">
    <property type="component" value="Unassembled WGS sequence"/>
</dbReference>
<dbReference type="OrthoDB" id="10071592at2759"/>
<protein>
    <recommendedName>
        <fullName evidence="5">Chromo domain-containing protein</fullName>
    </recommendedName>
</protein>
<dbReference type="InterPro" id="IPR051219">
    <property type="entry name" value="Heterochromatin_chromo-domain"/>
</dbReference>
<feature type="region of interest" description="Disordered" evidence="4">
    <location>
        <begin position="1"/>
        <end position="208"/>
    </location>
</feature>
<evidence type="ECO:0000259" key="5">
    <source>
        <dbReference type="PROSITE" id="PS50013"/>
    </source>
</evidence>
<name>A0A7C8MUF9_9PEZI</name>
<keyword evidence="3" id="KW-0539">Nucleus</keyword>
<dbReference type="GO" id="GO:0006338">
    <property type="term" value="P:chromatin remodeling"/>
    <property type="evidence" value="ECO:0007669"/>
    <property type="project" value="UniProtKB-ARBA"/>
</dbReference>
<feature type="compositionally biased region" description="Polar residues" evidence="4">
    <location>
        <begin position="178"/>
        <end position="188"/>
    </location>
</feature>
<feature type="compositionally biased region" description="Basic and acidic residues" evidence="4">
    <location>
        <begin position="60"/>
        <end position="79"/>
    </location>
</feature>
<dbReference type="EMBL" id="WUBL01000053">
    <property type="protein sequence ID" value="KAF2968335.1"/>
    <property type="molecule type" value="Genomic_DNA"/>
</dbReference>
<dbReference type="Pfam" id="PF00385">
    <property type="entry name" value="Chromo"/>
    <property type="match status" value="1"/>
</dbReference>
<evidence type="ECO:0000256" key="4">
    <source>
        <dbReference type="SAM" id="MobiDB-lite"/>
    </source>
</evidence>
<reference evidence="6 7" key="1">
    <citation type="submission" date="2019-12" db="EMBL/GenBank/DDBJ databases">
        <title>Draft genome sequence of the ascomycete Xylaria multiplex DSM 110363.</title>
        <authorList>
            <person name="Buettner E."/>
            <person name="Kellner H."/>
        </authorList>
    </citation>
    <scope>NUCLEOTIDE SEQUENCE [LARGE SCALE GENOMIC DNA]</scope>
    <source>
        <strain evidence="6 7">DSM 110363</strain>
    </source>
</reference>
<dbReference type="InterPro" id="IPR016197">
    <property type="entry name" value="Chromo-like_dom_sf"/>
</dbReference>
<proteinExistence type="predicted"/>
<evidence type="ECO:0000313" key="7">
    <source>
        <dbReference type="Proteomes" id="UP000481858"/>
    </source>
</evidence>
<dbReference type="CDD" id="cd00024">
    <property type="entry name" value="CD_CSD"/>
    <property type="match status" value="1"/>
</dbReference>
<evidence type="ECO:0000256" key="3">
    <source>
        <dbReference type="ARBA" id="ARBA00023242"/>
    </source>
</evidence>
<dbReference type="InterPro" id="IPR023779">
    <property type="entry name" value="Chromodomain_CS"/>
</dbReference>
<organism evidence="6 7">
    <name type="scientific">Xylaria multiplex</name>
    <dbReference type="NCBI Taxonomy" id="323545"/>
    <lineage>
        <taxon>Eukaryota</taxon>
        <taxon>Fungi</taxon>
        <taxon>Dikarya</taxon>
        <taxon>Ascomycota</taxon>
        <taxon>Pezizomycotina</taxon>
        <taxon>Sordariomycetes</taxon>
        <taxon>Xylariomycetidae</taxon>
        <taxon>Xylariales</taxon>
        <taxon>Xylariaceae</taxon>
        <taxon>Xylaria</taxon>
    </lineage>
</organism>
<dbReference type="SMART" id="SM00298">
    <property type="entry name" value="CHROMO"/>
    <property type="match status" value="1"/>
</dbReference>